<comment type="caution">
    <text evidence="1">The sequence shown here is derived from an EMBL/GenBank/DDBJ whole genome shotgun (WGS) entry which is preliminary data.</text>
</comment>
<evidence type="ECO:0000313" key="1">
    <source>
        <dbReference type="EMBL" id="MDI1229859.1"/>
    </source>
</evidence>
<accession>A0AA43Q1B4</accession>
<gene>
    <name evidence="1" type="ORF">PSU93_01770</name>
</gene>
<proteinExistence type="predicted"/>
<organism evidence="1 2">
    <name type="scientific">Candidatus Methylobacter titanis</name>
    <dbReference type="NCBI Taxonomy" id="3053457"/>
    <lineage>
        <taxon>Bacteria</taxon>
        <taxon>Pseudomonadati</taxon>
        <taxon>Pseudomonadota</taxon>
        <taxon>Gammaproteobacteria</taxon>
        <taxon>Methylococcales</taxon>
        <taxon>Methylococcaceae</taxon>
        <taxon>Methylobacter</taxon>
    </lineage>
</organism>
<name>A0AA43Q1B4_9GAMM</name>
<dbReference type="AlphaFoldDB" id="A0AA43Q1B4"/>
<evidence type="ECO:0000313" key="2">
    <source>
        <dbReference type="Proteomes" id="UP001160519"/>
    </source>
</evidence>
<reference evidence="1" key="1">
    <citation type="submission" date="2023-01" db="EMBL/GenBank/DDBJ databases">
        <title>Biogeochemical cycle of methane in antarctic sediments.</title>
        <authorList>
            <person name="Roldan D.M."/>
            <person name="Menes R.J."/>
        </authorList>
    </citation>
    <scope>NUCLEOTIDE SEQUENCE [LARGE SCALE GENOMIC DNA]</scope>
    <source>
        <strain evidence="1">K-2018 MAG008</strain>
    </source>
</reference>
<sequence length="373" mass="41467">MNGFQLAHLRDYAIEYLPEAQKVREHQNTLPLDYYSTEEGEFVDSKPYARLMYDVANKVIERKCSSTATEIAAACLLFALIDWELYEPYMFKLYNARNPDLTPENMPDALLPSIANAVATLNNVTGRDVPFVSPLVPFIDSVSDAGAIAKQEAEKTTLSLNDAVRIDEAAKSMKCTVESLLREAANSERLLYVALKPHSSKLVAIPSHPNPRQGEDTTKSHSIVAMLPNYAESIAIAGSADIKQYQASFEEGGLLDWHYWMLDEPQTVGVDMVFVSRAHLTPVVPATDPASTTRNERELTLWLRETWINEGKPGGTAFFKSLKKYVRKDGSPIIQHYTAGKDAGFDWRTSTGTTGTTPKKTVLNKVSVFKKTP</sequence>
<dbReference type="Proteomes" id="UP001160519">
    <property type="component" value="Unassembled WGS sequence"/>
</dbReference>
<keyword evidence="2" id="KW-1185">Reference proteome</keyword>
<protein>
    <submittedName>
        <fullName evidence="1">Uncharacterized protein</fullName>
    </submittedName>
</protein>
<dbReference type="EMBL" id="JAQSDF010000002">
    <property type="protein sequence ID" value="MDI1229859.1"/>
    <property type="molecule type" value="Genomic_DNA"/>
</dbReference>